<organism evidence="2 3">
    <name type="scientific">Micromonospora musae</name>
    <dbReference type="NCBI Taxonomy" id="1894970"/>
    <lineage>
        <taxon>Bacteria</taxon>
        <taxon>Bacillati</taxon>
        <taxon>Actinomycetota</taxon>
        <taxon>Actinomycetes</taxon>
        <taxon>Micromonosporales</taxon>
        <taxon>Micromonosporaceae</taxon>
        <taxon>Micromonospora</taxon>
    </lineage>
</organism>
<reference evidence="2 3" key="1">
    <citation type="submission" date="2018-09" db="EMBL/GenBank/DDBJ databases">
        <title>Micromonospora sp. nov. MS1-9, isolated from a root of Musa sp.</title>
        <authorList>
            <person name="Kuncharoen N."/>
            <person name="Kudo T."/>
            <person name="Ohkuma M."/>
            <person name="Yuki M."/>
            <person name="Tanasupawat S."/>
        </authorList>
    </citation>
    <scope>NUCLEOTIDE SEQUENCE [LARGE SCALE GENOMIC DNA]</scope>
    <source>
        <strain evidence="2 3">MS1-9</strain>
    </source>
</reference>
<dbReference type="AlphaFoldDB" id="A0A3A9YDL7"/>
<evidence type="ECO:0000313" key="2">
    <source>
        <dbReference type="EMBL" id="RKN35258.1"/>
    </source>
</evidence>
<name>A0A3A9YDL7_9ACTN</name>
<proteinExistence type="predicted"/>
<gene>
    <name evidence="2" type="ORF">D7044_03495</name>
</gene>
<sequence>MMAAFGPLVGPDAAVVRSWPGCLAAVIAGSVRAAAPGPARSCPVLPGPALPGPARPDRRARLRARG</sequence>
<evidence type="ECO:0000313" key="3">
    <source>
        <dbReference type="Proteomes" id="UP000275865"/>
    </source>
</evidence>
<accession>A0A3A9YDL7</accession>
<evidence type="ECO:0000256" key="1">
    <source>
        <dbReference type="SAM" id="MobiDB-lite"/>
    </source>
</evidence>
<feature type="compositionally biased region" description="Pro residues" evidence="1">
    <location>
        <begin position="45"/>
        <end position="54"/>
    </location>
</feature>
<dbReference type="EMBL" id="RAZT01000002">
    <property type="protein sequence ID" value="RKN35258.1"/>
    <property type="molecule type" value="Genomic_DNA"/>
</dbReference>
<comment type="caution">
    <text evidence="2">The sequence shown here is derived from an EMBL/GenBank/DDBJ whole genome shotgun (WGS) entry which is preliminary data.</text>
</comment>
<protein>
    <submittedName>
        <fullName evidence="2">Uncharacterized protein</fullName>
    </submittedName>
</protein>
<dbReference type="Proteomes" id="UP000275865">
    <property type="component" value="Unassembled WGS sequence"/>
</dbReference>
<feature type="region of interest" description="Disordered" evidence="1">
    <location>
        <begin position="45"/>
        <end position="66"/>
    </location>
</feature>